<feature type="domain" description="Fumarate lyase N-terminal" evidence="2">
    <location>
        <begin position="7"/>
        <end position="108"/>
    </location>
</feature>
<organism evidence="3">
    <name type="scientific">marine sediment metagenome</name>
    <dbReference type="NCBI Taxonomy" id="412755"/>
    <lineage>
        <taxon>unclassified sequences</taxon>
        <taxon>metagenomes</taxon>
        <taxon>ecological metagenomes</taxon>
    </lineage>
</organism>
<accession>X1MB27</accession>
<dbReference type="InterPro" id="IPR022761">
    <property type="entry name" value="Fumarate_lyase_N"/>
</dbReference>
<dbReference type="AlphaFoldDB" id="X1MB27"/>
<dbReference type="Pfam" id="PF00206">
    <property type="entry name" value="Lyase_1"/>
    <property type="match status" value="1"/>
</dbReference>
<dbReference type="InterPro" id="IPR024083">
    <property type="entry name" value="Fumarase/histidase_N"/>
</dbReference>
<dbReference type="EMBL" id="BARV01016563">
    <property type="protein sequence ID" value="GAI28453.1"/>
    <property type="molecule type" value="Genomic_DNA"/>
</dbReference>
<gene>
    <name evidence="3" type="ORF">S06H3_28392</name>
</gene>
<dbReference type="PANTHER" id="PTHR43172:SF1">
    <property type="entry name" value="ADENYLOSUCCINATE LYASE"/>
    <property type="match status" value="1"/>
</dbReference>
<dbReference type="GO" id="GO:0004018">
    <property type="term" value="F:N6-(1,2-dicarboxyethyl)AMP AMP-lyase (fumarate-forming) activity"/>
    <property type="evidence" value="ECO:0007669"/>
    <property type="project" value="TreeGrafter"/>
</dbReference>
<comment type="caution">
    <text evidence="3">The sequence shown here is derived from an EMBL/GenBank/DDBJ whole genome shotgun (WGS) entry which is preliminary data.</text>
</comment>
<dbReference type="PANTHER" id="PTHR43172">
    <property type="entry name" value="ADENYLOSUCCINATE LYASE"/>
    <property type="match status" value="1"/>
</dbReference>
<sequence>MIERYSRPQMKKIWSDENKFDQWLKVEIAVCEAWAELGEIPREDVVKIRKAGYNLNRIAEFLKVTHHDMTAFLNSVAESIGEESRFIHLGLTSPDILPTEIFLLASASL</sequence>
<protein>
    <recommendedName>
        <fullName evidence="2">Fumarate lyase N-terminal domain-containing protein</fullName>
    </recommendedName>
</protein>
<proteinExistence type="predicted"/>
<evidence type="ECO:0000259" key="2">
    <source>
        <dbReference type="Pfam" id="PF00206"/>
    </source>
</evidence>
<evidence type="ECO:0000313" key="3">
    <source>
        <dbReference type="EMBL" id="GAI28453.1"/>
    </source>
</evidence>
<dbReference type="Gene3D" id="1.10.275.10">
    <property type="entry name" value="Fumarase/aspartase (N-terminal domain)"/>
    <property type="match status" value="1"/>
</dbReference>
<dbReference type="GO" id="GO:0005829">
    <property type="term" value="C:cytosol"/>
    <property type="evidence" value="ECO:0007669"/>
    <property type="project" value="TreeGrafter"/>
</dbReference>
<dbReference type="GO" id="GO:0070626">
    <property type="term" value="F:(S)-2-(5-amino-1-(5-phospho-D-ribosyl)imidazole-4-carboxamido) succinate lyase (fumarate-forming) activity"/>
    <property type="evidence" value="ECO:0007669"/>
    <property type="project" value="TreeGrafter"/>
</dbReference>
<evidence type="ECO:0000256" key="1">
    <source>
        <dbReference type="ARBA" id="ARBA00023239"/>
    </source>
</evidence>
<reference evidence="3" key="1">
    <citation type="journal article" date="2014" name="Front. Microbiol.">
        <title>High frequency of phylogenetically diverse reductive dehalogenase-homologous genes in deep subseafloor sedimentary metagenomes.</title>
        <authorList>
            <person name="Kawai M."/>
            <person name="Futagami T."/>
            <person name="Toyoda A."/>
            <person name="Takaki Y."/>
            <person name="Nishi S."/>
            <person name="Hori S."/>
            <person name="Arai W."/>
            <person name="Tsubouchi T."/>
            <person name="Morono Y."/>
            <person name="Uchiyama I."/>
            <person name="Ito T."/>
            <person name="Fujiyama A."/>
            <person name="Inagaki F."/>
            <person name="Takami H."/>
        </authorList>
    </citation>
    <scope>NUCLEOTIDE SEQUENCE</scope>
    <source>
        <strain evidence="3">Expedition CK06-06</strain>
    </source>
</reference>
<keyword evidence="1" id="KW-0456">Lyase</keyword>
<name>X1MB27_9ZZZZ</name>
<dbReference type="GO" id="GO:0044208">
    <property type="term" value="P:'de novo' AMP biosynthetic process"/>
    <property type="evidence" value="ECO:0007669"/>
    <property type="project" value="TreeGrafter"/>
</dbReference>
<dbReference type="InterPro" id="IPR008948">
    <property type="entry name" value="L-Aspartase-like"/>
</dbReference>
<dbReference type="SUPFAM" id="SSF48557">
    <property type="entry name" value="L-aspartase-like"/>
    <property type="match status" value="1"/>
</dbReference>